<keyword evidence="5 8" id="KW-0378">Hydrolase</keyword>
<dbReference type="GO" id="GO:0008270">
    <property type="term" value="F:zinc ion binding"/>
    <property type="evidence" value="ECO:0007669"/>
    <property type="project" value="UniProtKB-UniRule"/>
</dbReference>
<reference evidence="11" key="1">
    <citation type="submission" date="2017-08" db="EMBL/GenBank/DDBJ databases">
        <authorList>
            <person name="Varghese N."/>
            <person name="Submissions S."/>
        </authorList>
    </citation>
    <scope>NUCLEOTIDE SEQUENCE [LARGE SCALE GENOMIC DNA]</scope>
    <source>
        <strain evidence="11">DSM 23173</strain>
    </source>
</reference>
<dbReference type="GO" id="GO:0003677">
    <property type="term" value="F:DNA binding"/>
    <property type="evidence" value="ECO:0007669"/>
    <property type="project" value="InterPro"/>
</dbReference>
<dbReference type="PROSITE" id="PS00730">
    <property type="entry name" value="AP_NUCLEASE_F2_2"/>
    <property type="match status" value="1"/>
</dbReference>
<proteinExistence type="inferred from homology"/>
<evidence type="ECO:0000256" key="6">
    <source>
        <dbReference type="ARBA" id="ARBA00022833"/>
    </source>
</evidence>
<accession>A0A285U9P0</accession>
<dbReference type="GO" id="GO:0008833">
    <property type="term" value="F:deoxyribonuclease IV (phage-T4-induced) activity"/>
    <property type="evidence" value="ECO:0007669"/>
    <property type="project" value="UniProtKB-UniRule"/>
</dbReference>
<feature type="binding site" evidence="8">
    <location>
        <position position="258"/>
    </location>
    <ligand>
        <name>Zn(2+)</name>
        <dbReference type="ChEBI" id="CHEBI:29105"/>
        <label>2</label>
    </ligand>
</feature>
<feature type="binding site" evidence="8">
    <location>
        <position position="144"/>
    </location>
    <ligand>
        <name>Zn(2+)</name>
        <dbReference type="ChEBI" id="CHEBI:29105"/>
        <label>1</label>
    </ligand>
</feature>
<evidence type="ECO:0000256" key="2">
    <source>
        <dbReference type="ARBA" id="ARBA00022722"/>
    </source>
</evidence>
<evidence type="ECO:0000256" key="5">
    <source>
        <dbReference type="ARBA" id="ARBA00022801"/>
    </source>
</evidence>
<dbReference type="InterPro" id="IPR001719">
    <property type="entry name" value="AP_endonuc_2"/>
</dbReference>
<evidence type="ECO:0000256" key="7">
    <source>
        <dbReference type="ARBA" id="ARBA00023204"/>
    </source>
</evidence>
<comment type="function">
    <text evidence="8">Endonuclease IV plays a role in DNA repair. It cleaves phosphodiester bonds at apurinic or apyrimidinic (AP) sites, generating a 3'-hydroxyl group and a 5'-terminal sugar phosphate.</text>
</comment>
<dbReference type="Proteomes" id="UP000219412">
    <property type="component" value="Unassembled WGS sequence"/>
</dbReference>
<name>A0A285U9P0_9STAP</name>
<dbReference type="EMBL" id="OBQF01000001">
    <property type="protein sequence ID" value="SOC38634.1"/>
    <property type="molecule type" value="Genomic_DNA"/>
</dbReference>
<dbReference type="EC" id="3.1.21.2" evidence="8"/>
<dbReference type="NCBIfam" id="TIGR00587">
    <property type="entry name" value="nfo"/>
    <property type="match status" value="1"/>
</dbReference>
<feature type="binding site" evidence="8">
    <location>
        <position position="178"/>
    </location>
    <ligand>
        <name>Zn(2+)</name>
        <dbReference type="ChEBI" id="CHEBI:29105"/>
        <label>2</label>
    </ligand>
</feature>
<dbReference type="NCBIfam" id="NF002196">
    <property type="entry name" value="PRK01060.1-1"/>
    <property type="match status" value="1"/>
</dbReference>
<dbReference type="InterPro" id="IPR018246">
    <property type="entry name" value="AP_endonuc_F2_Zn_BS"/>
</dbReference>
<protein>
    <recommendedName>
        <fullName evidence="8">Probable endonuclease 4</fullName>
        <ecNumber evidence="8">3.1.21.2</ecNumber>
    </recommendedName>
    <alternativeName>
        <fullName evidence="8">Endodeoxyribonuclease IV</fullName>
    </alternativeName>
    <alternativeName>
        <fullName evidence="8">Endonuclease IV</fullName>
    </alternativeName>
</protein>
<keyword evidence="3 8" id="KW-0479">Metal-binding</keyword>
<organism evidence="10 11">
    <name type="scientific">Salinicoccus kekensis</name>
    <dbReference type="NCBI Taxonomy" id="714307"/>
    <lineage>
        <taxon>Bacteria</taxon>
        <taxon>Bacillati</taxon>
        <taxon>Bacillota</taxon>
        <taxon>Bacilli</taxon>
        <taxon>Bacillales</taxon>
        <taxon>Staphylococcaceae</taxon>
        <taxon>Salinicoccus</taxon>
    </lineage>
</organism>
<keyword evidence="11" id="KW-1185">Reference proteome</keyword>
<keyword evidence="2 8" id="KW-0540">Nuclease</keyword>
<evidence type="ECO:0000256" key="4">
    <source>
        <dbReference type="ARBA" id="ARBA00022763"/>
    </source>
</evidence>
<dbReference type="OrthoDB" id="9805666at2"/>
<dbReference type="InterPro" id="IPR013022">
    <property type="entry name" value="Xyl_isomerase-like_TIM-brl"/>
</dbReference>
<evidence type="ECO:0000256" key="1">
    <source>
        <dbReference type="ARBA" id="ARBA00005340"/>
    </source>
</evidence>
<dbReference type="PROSITE" id="PS51432">
    <property type="entry name" value="AP_NUCLEASE_F2_4"/>
    <property type="match status" value="1"/>
</dbReference>
<feature type="binding site" evidence="8">
    <location>
        <position position="226"/>
    </location>
    <ligand>
        <name>Zn(2+)</name>
        <dbReference type="ChEBI" id="CHEBI:29105"/>
        <label>3</label>
    </ligand>
</feature>
<keyword evidence="4 8" id="KW-0227">DNA damage</keyword>
<dbReference type="Pfam" id="PF01261">
    <property type="entry name" value="AP_endonuc_2"/>
    <property type="match status" value="1"/>
</dbReference>
<dbReference type="GO" id="GO:0006284">
    <property type="term" value="P:base-excision repair"/>
    <property type="evidence" value="ECO:0007669"/>
    <property type="project" value="TreeGrafter"/>
</dbReference>
<comment type="similarity">
    <text evidence="1 8">Belongs to the AP endonuclease 2 family.</text>
</comment>
<dbReference type="SMART" id="SM00518">
    <property type="entry name" value="AP2Ec"/>
    <property type="match status" value="1"/>
</dbReference>
<sequence>MLIGSHVSMSGKKMLEAASESAAGYGANTFMIYTGAPQNTRRKKIEDLNIEAGKAHMEAHGMSNIVVHAPYIINIANTVRDGVFEHGVEFLQEEIVRTEHLGSNQIVLHPGSHVGAGADEGIKSIIKGLNETLSVEQDVQIALETMAGKGSEIGRNFEELAQIIDGVENNERLSVCFDTCHVHDAGYDIVNDFDGVLEAFDKVIGIDRIKVVHVNDSKNPTGAHKDRHENIGYGHIGFDALSYIINHPEFKSVPKILETPFVGTDKKNKKPPYKHEIEMIKKGEFNPNLLTDINPVMAEAE</sequence>
<dbReference type="CDD" id="cd00019">
    <property type="entry name" value="AP2Ec"/>
    <property type="match status" value="1"/>
</dbReference>
<feature type="domain" description="Xylose isomerase-like TIM barrel" evidence="9">
    <location>
        <begin position="22"/>
        <end position="282"/>
    </location>
</feature>
<keyword evidence="8 10" id="KW-0255">Endonuclease</keyword>
<comment type="cofactor">
    <cofactor evidence="8">
        <name>Zn(2+)</name>
        <dbReference type="ChEBI" id="CHEBI:29105"/>
    </cofactor>
    <text evidence="8">Binds 3 Zn(2+) ions.</text>
</comment>
<evidence type="ECO:0000259" key="9">
    <source>
        <dbReference type="Pfam" id="PF01261"/>
    </source>
</evidence>
<dbReference type="GO" id="GO:0003906">
    <property type="term" value="F:DNA-(apurinic or apyrimidinic site) endonuclease activity"/>
    <property type="evidence" value="ECO:0007669"/>
    <property type="project" value="TreeGrafter"/>
</dbReference>
<dbReference type="PROSITE" id="PS00729">
    <property type="entry name" value="AP_NUCLEASE_F2_1"/>
    <property type="match status" value="1"/>
</dbReference>
<dbReference type="Gene3D" id="3.20.20.150">
    <property type="entry name" value="Divalent-metal-dependent TIM barrel enzymes"/>
    <property type="match status" value="1"/>
</dbReference>
<evidence type="ECO:0000256" key="8">
    <source>
        <dbReference type="HAMAP-Rule" id="MF_00152"/>
    </source>
</evidence>
<dbReference type="RefSeq" id="WP_097038741.1">
    <property type="nucleotide sequence ID" value="NZ_OBQF01000001.1"/>
</dbReference>
<evidence type="ECO:0000313" key="11">
    <source>
        <dbReference type="Proteomes" id="UP000219412"/>
    </source>
</evidence>
<feature type="binding site" evidence="8">
    <location>
        <position position="109"/>
    </location>
    <ligand>
        <name>Zn(2+)</name>
        <dbReference type="ChEBI" id="CHEBI:29105"/>
        <label>1</label>
    </ligand>
</feature>
<dbReference type="HAMAP" id="MF_00152">
    <property type="entry name" value="Nfo"/>
    <property type="match status" value="1"/>
</dbReference>
<dbReference type="AlphaFoldDB" id="A0A285U9P0"/>
<keyword evidence="6 8" id="KW-0862">Zinc</keyword>
<comment type="catalytic activity">
    <reaction evidence="8">
        <text>Endonucleolytic cleavage to 5'-phosphooligonucleotide end-products.</text>
        <dbReference type="EC" id="3.1.21.2"/>
    </reaction>
</comment>
<feature type="binding site" evidence="8">
    <location>
        <position position="228"/>
    </location>
    <ligand>
        <name>Zn(2+)</name>
        <dbReference type="ChEBI" id="CHEBI:29105"/>
        <label>3</label>
    </ligand>
</feature>
<dbReference type="FunFam" id="3.20.20.150:FF:000001">
    <property type="entry name" value="Probable endonuclease 4"/>
    <property type="match status" value="1"/>
</dbReference>
<keyword evidence="7 8" id="KW-0234">DNA repair</keyword>
<dbReference type="PANTHER" id="PTHR21445">
    <property type="entry name" value="ENDONUCLEASE IV ENDODEOXYRIBONUCLEASE IV"/>
    <property type="match status" value="1"/>
</dbReference>
<dbReference type="GO" id="GO:0008081">
    <property type="term" value="F:phosphoric diester hydrolase activity"/>
    <property type="evidence" value="ECO:0007669"/>
    <property type="project" value="TreeGrafter"/>
</dbReference>
<feature type="binding site" evidence="8">
    <location>
        <position position="181"/>
    </location>
    <ligand>
        <name>Zn(2+)</name>
        <dbReference type="ChEBI" id="CHEBI:29105"/>
        <label>3</label>
    </ligand>
</feature>
<evidence type="ECO:0000313" key="10">
    <source>
        <dbReference type="EMBL" id="SOC38634.1"/>
    </source>
</evidence>
<gene>
    <name evidence="8" type="primary">nfo</name>
    <name evidence="10" type="ORF">SAMN05878391_0478</name>
</gene>
<dbReference type="InterPro" id="IPR036237">
    <property type="entry name" value="Xyl_isomerase-like_sf"/>
</dbReference>
<feature type="binding site" evidence="8">
    <location>
        <position position="144"/>
    </location>
    <ligand>
        <name>Zn(2+)</name>
        <dbReference type="ChEBI" id="CHEBI:29105"/>
        <label>2</label>
    </ligand>
</feature>
<feature type="binding site" evidence="8">
    <location>
        <position position="213"/>
    </location>
    <ligand>
        <name>Zn(2+)</name>
        <dbReference type="ChEBI" id="CHEBI:29105"/>
        <label>2</label>
    </ligand>
</feature>
<evidence type="ECO:0000256" key="3">
    <source>
        <dbReference type="ARBA" id="ARBA00022723"/>
    </source>
</evidence>
<dbReference type="PANTHER" id="PTHR21445:SF0">
    <property type="entry name" value="APURINIC-APYRIMIDINIC ENDONUCLEASE"/>
    <property type="match status" value="1"/>
</dbReference>
<dbReference type="SUPFAM" id="SSF51658">
    <property type="entry name" value="Xylose isomerase-like"/>
    <property type="match status" value="1"/>
</dbReference>
<feature type="binding site" evidence="8">
    <location>
        <position position="68"/>
    </location>
    <ligand>
        <name>Zn(2+)</name>
        <dbReference type="ChEBI" id="CHEBI:29105"/>
        <label>1</label>
    </ligand>
</feature>
<dbReference type="PROSITE" id="PS00731">
    <property type="entry name" value="AP_NUCLEASE_F2_3"/>
    <property type="match status" value="1"/>
</dbReference>